<name>A0A3L6TC03_PANMI</name>
<protein>
    <submittedName>
        <fullName evidence="4">Uncharacterized protein</fullName>
    </submittedName>
</protein>
<evidence type="ECO:0000256" key="1">
    <source>
        <dbReference type="SAM" id="Coils"/>
    </source>
</evidence>
<dbReference type="Proteomes" id="UP000275267">
    <property type="component" value="Unassembled WGS sequence"/>
</dbReference>
<keyword evidence="3" id="KW-1133">Transmembrane helix</keyword>
<proteinExistence type="predicted"/>
<evidence type="ECO:0000313" key="5">
    <source>
        <dbReference type="Proteomes" id="UP000275267"/>
    </source>
</evidence>
<feature type="transmembrane region" description="Helical" evidence="3">
    <location>
        <begin position="166"/>
        <end position="182"/>
    </location>
</feature>
<feature type="region of interest" description="Disordered" evidence="2">
    <location>
        <begin position="1"/>
        <end position="48"/>
    </location>
</feature>
<sequence length="183" mass="20127">MGRSRERTPSSPLHRRWGSAWTSPPATPPSPPSPAASSGSSSPERNEQVQAAVQQRISSLNDNLLNFLNHPMARNALMQAHEELGEEIAHLRAEIQNTKEDSLTISQNIDRLRDIIRTSEMNYQLLLSQLPPVQGNNGHGHGPTNELESTGSGNQAMTWGEQLQRIHAVLLSVVFVILMVLAC</sequence>
<feature type="coiled-coil region" evidence="1">
    <location>
        <begin position="74"/>
        <end position="101"/>
    </location>
</feature>
<keyword evidence="3" id="KW-0812">Transmembrane</keyword>
<evidence type="ECO:0000256" key="2">
    <source>
        <dbReference type="SAM" id="MobiDB-lite"/>
    </source>
</evidence>
<evidence type="ECO:0000313" key="4">
    <source>
        <dbReference type="EMBL" id="RLN35702.1"/>
    </source>
</evidence>
<dbReference type="OrthoDB" id="1711136at2759"/>
<keyword evidence="1" id="KW-0175">Coiled coil</keyword>
<accession>A0A3L6TC03</accession>
<feature type="compositionally biased region" description="Pro residues" evidence="2">
    <location>
        <begin position="25"/>
        <end position="34"/>
    </location>
</feature>
<reference evidence="5" key="1">
    <citation type="journal article" date="2019" name="Nat. Commun.">
        <title>The genome of broomcorn millet.</title>
        <authorList>
            <person name="Zou C."/>
            <person name="Miki D."/>
            <person name="Li D."/>
            <person name="Tang Q."/>
            <person name="Xiao L."/>
            <person name="Rajput S."/>
            <person name="Deng P."/>
            <person name="Jia W."/>
            <person name="Huang R."/>
            <person name="Zhang M."/>
            <person name="Sun Y."/>
            <person name="Hu J."/>
            <person name="Fu X."/>
            <person name="Schnable P.S."/>
            <person name="Li F."/>
            <person name="Zhang H."/>
            <person name="Feng B."/>
            <person name="Zhu X."/>
            <person name="Liu R."/>
            <person name="Schnable J.C."/>
            <person name="Zhu J.-K."/>
            <person name="Zhang H."/>
        </authorList>
    </citation>
    <scope>NUCLEOTIDE SEQUENCE [LARGE SCALE GENOMIC DNA]</scope>
</reference>
<organism evidence="4 5">
    <name type="scientific">Panicum miliaceum</name>
    <name type="common">Proso millet</name>
    <name type="synonym">Broomcorn millet</name>
    <dbReference type="NCBI Taxonomy" id="4540"/>
    <lineage>
        <taxon>Eukaryota</taxon>
        <taxon>Viridiplantae</taxon>
        <taxon>Streptophyta</taxon>
        <taxon>Embryophyta</taxon>
        <taxon>Tracheophyta</taxon>
        <taxon>Spermatophyta</taxon>
        <taxon>Magnoliopsida</taxon>
        <taxon>Liliopsida</taxon>
        <taxon>Poales</taxon>
        <taxon>Poaceae</taxon>
        <taxon>PACMAD clade</taxon>
        <taxon>Panicoideae</taxon>
        <taxon>Panicodae</taxon>
        <taxon>Paniceae</taxon>
        <taxon>Panicinae</taxon>
        <taxon>Panicum</taxon>
        <taxon>Panicum sect. Panicum</taxon>
    </lineage>
</organism>
<dbReference type="STRING" id="4540.A0A3L6TC03"/>
<dbReference type="AlphaFoldDB" id="A0A3L6TC03"/>
<feature type="region of interest" description="Disordered" evidence="2">
    <location>
        <begin position="134"/>
        <end position="153"/>
    </location>
</feature>
<evidence type="ECO:0000256" key="3">
    <source>
        <dbReference type="SAM" id="Phobius"/>
    </source>
</evidence>
<keyword evidence="5" id="KW-1185">Reference proteome</keyword>
<keyword evidence="3" id="KW-0472">Membrane</keyword>
<dbReference type="EMBL" id="PQIB02000002">
    <property type="protein sequence ID" value="RLN35702.1"/>
    <property type="molecule type" value="Genomic_DNA"/>
</dbReference>
<comment type="caution">
    <text evidence="4">The sequence shown here is derived from an EMBL/GenBank/DDBJ whole genome shotgun (WGS) entry which is preliminary data.</text>
</comment>
<gene>
    <name evidence="4" type="ORF">C2845_PM03G23260</name>
</gene>